<comment type="caution">
    <text evidence="9">The sequence shown here is derived from an EMBL/GenBank/DDBJ whole genome shotgun (WGS) entry which is preliminary data.</text>
</comment>
<dbReference type="Gene3D" id="3.40.50.300">
    <property type="entry name" value="P-loop containing nucleotide triphosphate hydrolases"/>
    <property type="match status" value="1"/>
</dbReference>
<dbReference type="InterPro" id="IPR013563">
    <property type="entry name" value="Oligopep_ABC_C"/>
</dbReference>
<evidence type="ECO:0000256" key="1">
    <source>
        <dbReference type="ARBA" id="ARBA00004202"/>
    </source>
</evidence>
<dbReference type="PROSITE" id="PS00211">
    <property type="entry name" value="ABC_TRANSPORTER_1"/>
    <property type="match status" value="1"/>
</dbReference>
<dbReference type="InterPro" id="IPR050388">
    <property type="entry name" value="ABC_Ni/Peptide_Import"/>
</dbReference>
<organism evidence="9 10">
    <name type="scientific">Microtetraspora glauca</name>
    <dbReference type="NCBI Taxonomy" id="1996"/>
    <lineage>
        <taxon>Bacteria</taxon>
        <taxon>Bacillati</taxon>
        <taxon>Actinomycetota</taxon>
        <taxon>Actinomycetes</taxon>
        <taxon>Streptosporangiales</taxon>
        <taxon>Streptosporangiaceae</taxon>
        <taxon>Microtetraspora</taxon>
    </lineage>
</organism>
<keyword evidence="7" id="KW-0472">Membrane</keyword>
<dbReference type="GO" id="GO:0005524">
    <property type="term" value="F:ATP binding"/>
    <property type="evidence" value="ECO:0007669"/>
    <property type="project" value="UniProtKB-KW"/>
</dbReference>
<evidence type="ECO:0000256" key="3">
    <source>
        <dbReference type="ARBA" id="ARBA00022448"/>
    </source>
</evidence>
<evidence type="ECO:0000256" key="2">
    <source>
        <dbReference type="ARBA" id="ARBA00005417"/>
    </source>
</evidence>
<reference evidence="9 10" key="1">
    <citation type="submission" date="2024-06" db="EMBL/GenBank/DDBJ databases">
        <title>The Natural Products Discovery Center: Release of the First 8490 Sequenced Strains for Exploring Actinobacteria Biosynthetic Diversity.</title>
        <authorList>
            <person name="Kalkreuter E."/>
            <person name="Kautsar S.A."/>
            <person name="Yang D."/>
            <person name="Bader C.D."/>
            <person name="Teijaro C.N."/>
            <person name="Fluegel L."/>
            <person name="Davis C.M."/>
            <person name="Simpson J.R."/>
            <person name="Lauterbach L."/>
            <person name="Steele A.D."/>
            <person name="Gui C."/>
            <person name="Meng S."/>
            <person name="Li G."/>
            <person name="Viehrig K."/>
            <person name="Ye F."/>
            <person name="Su P."/>
            <person name="Kiefer A.F."/>
            <person name="Nichols A."/>
            <person name="Cepeda A.J."/>
            <person name="Yan W."/>
            <person name="Fan B."/>
            <person name="Jiang Y."/>
            <person name="Adhikari A."/>
            <person name="Zheng C.-J."/>
            <person name="Schuster L."/>
            <person name="Cowan T.M."/>
            <person name="Smanski M.J."/>
            <person name="Chevrette M.G."/>
            <person name="De Carvalho L.P.S."/>
            <person name="Shen B."/>
        </authorList>
    </citation>
    <scope>NUCLEOTIDE SEQUENCE [LARGE SCALE GENOMIC DNA]</scope>
    <source>
        <strain evidence="9 10">NPDC050100</strain>
    </source>
</reference>
<evidence type="ECO:0000313" key="9">
    <source>
        <dbReference type="EMBL" id="MEV0973025.1"/>
    </source>
</evidence>
<protein>
    <submittedName>
        <fullName evidence="9">ABC transporter ATP-binding protein</fullName>
    </submittedName>
</protein>
<dbReference type="RefSeq" id="WP_358138486.1">
    <property type="nucleotide sequence ID" value="NZ_JBFALK010000019.1"/>
</dbReference>
<comment type="similarity">
    <text evidence="2">Belongs to the ABC transporter superfamily.</text>
</comment>
<keyword evidence="3" id="KW-0813">Transport</keyword>
<keyword evidence="5" id="KW-0547">Nucleotide-binding</keyword>
<dbReference type="InterPro" id="IPR003593">
    <property type="entry name" value="AAA+_ATPase"/>
</dbReference>
<dbReference type="NCBIfam" id="TIGR01727">
    <property type="entry name" value="oligo_HPY"/>
    <property type="match status" value="1"/>
</dbReference>
<dbReference type="InterPro" id="IPR017871">
    <property type="entry name" value="ABC_transporter-like_CS"/>
</dbReference>
<dbReference type="Pfam" id="PF08352">
    <property type="entry name" value="oligo_HPY"/>
    <property type="match status" value="1"/>
</dbReference>
<evidence type="ECO:0000259" key="8">
    <source>
        <dbReference type="PROSITE" id="PS50893"/>
    </source>
</evidence>
<dbReference type="EMBL" id="JBFALK010000019">
    <property type="protein sequence ID" value="MEV0973025.1"/>
    <property type="molecule type" value="Genomic_DNA"/>
</dbReference>
<evidence type="ECO:0000256" key="7">
    <source>
        <dbReference type="ARBA" id="ARBA00023136"/>
    </source>
</evidence>
<gene>
    <name evidence="9" type="ORF">AB0I59_30845</name>
</gene>
<dbReference type="SUPFAM" id="SSF52540">
    <property type="entry name" value="P-loop containing nucleoside triphosphate hydrolases"/>
    <property type="match status" value="1"/>
</dbReference>
<dbReference type="PANTHER" id="PTHR43297">
    <property type="entry name" value="OLIGOPEPTIDE TRANSPORT ATP-BINDING PROTEIN APPD"/>
    <property type="match status" value="1"/>
</dbReference>
<dbReference type="PANTHER" id="PTHR43297:SF2">
    <property type="entry name" value="DIPEPTIDE TRANSPORT ATP-BINDING PROTEIN DPPD"/>
    <property type="match status" value="1"/>
</dbReference>
<proteinExistence type="inferred from homology"/>
<dbReference type="PROSITE" id="PS50893">
    <property type="entry name" value="ABC_TRANSPORTER_2"/>
    <property type="match status" value="1"/>
</dbReference>
<keyword evidence="6 9" id="KW-0067">ATP-binding</keyword>
<dbReference type="Pfam" id="PF00005">
    <property type="entry name" value="ABC_tran"/>
    <property type="match status" value="1"/>
</dbReference>
<dbReference type="InterPro" id="IPR027417">
    <property type="entry name" value="P-loop_NTPase"/>
</dbReference>
<evidence type="ECO:0000256" key="6">
    <source>
        <dbReference type="ARBA" id="ARBA00022840"/>
    </source>
</evidence>
<comment type="subcellular location">
    <subcellularLocation>
        <location evidence="1">Cell membrane</location>
        <topology evidence="1">Peripheral membrane protein</topology>
    </subcellularLocation>
</comment>
<feature type="domain" description="ABC transporter" evidence="8">
    <location>
        <begin position="17"/>
        <end position="268"/>
    </location>
</feature>
<sequence length="344" mass="37384">MSAATPKGRAMTSEHLLEVHDLQVEFGGDDGPVPVLRGVSWHVDRGETLAILGESGSGKSMTAQVIMGILDTPPARISGGSVRWNGRDLLGLPEPARREVRGRGVGMVFQDSLSALNPVLRVGPQIGETLRTRLGLSRREARDRTVELMRQVRIPDAEQRYRQYPHHFSGGMRQRAVIAMALALSPDVLIADEPTTALDATVQVQILRLLQALQEESGMGLVLITHDFGAVASIADRVAVMYAGRVVETGVVRDIFRRPAHPYTKALLDAVPRADRRAGRLAALPGQPPVLGKESTGCPFRFRCPLAEAVCEEREPVLKEHAQGHWSACHLGKDVIADVLTAHS</sequence>
<dbReference type="Proteomes" id="UP001551675">
    <property type="component" value="Unassembled WGS sequence"/>
</dbReference>
<accession>A0ABV3GN37</accession>
<name>A0ABV3GN37_MICGL</name>
<evidence type="ECO:0000256" key="5">
    <source>
        <dbReference type="ARBA" id="ARBA00022741"/>
    </source>
</evidence>
<dbReference type="SMART" id="SM00382">
    <property type="entry name" value="AAA"/>
    <property type="match status" value="1"/>
</dbReference>
<keyword evidence="4" id="KW-1003">Cell membrane</keyword>
<dbReference type="InterPro" id="IPR003439">
    <property type="entry name" value="ABC_transporter-like_ATP-bd"/>
</dbReference>
<dbReference type="CDD" id="cd03257">
    <property type="entry name" value="ABC_NikE_OppD_transporters"/>
    <property type="match status" value="1"/>
</dbReference>
<evidence type="ECO:0000313" key="10">
    <source>
        <dbReference type="Proteomes" id="UP001551675"/>
    </source>
</evidence>
<keyword evidence="10" id="KW-1185">Reference proteome</keyword>
<evidence type="ECO:0000256" key="4">
    <source>
        <dbReference type="ARBA" id="ARBA00022475"/>
    </source>
</evidence>